<sequence>MAGMTSPSDELAKAIWIGYRFDLRLAVLIIMPIMLAL</sequence>
<name>A0A382TLY6_9ZZZZ</name>
<gene>
    <name evidence="1" type="ORF">METZ01_LOCUS375335</name>
</gene>
<protein>
    <submittedName>
        <fullName evidence="1">Uncharacterized protein</fullName>
    </submittedName>
</protein>
<dbReference type="AlphaFoldDB" id="A0A382TLY6"/>
<organism evidence="1">
    <name type="scientific">marine metagenome</name>
    <dbReference type="NCBI Taxonomy" id="408172"/>
    <lineage>
        <taxon>unclassified sequences</taxon>
        <taxon>metagenomes</taxon>
        <taxon>ecological metagenomes</taxon>
    </lineage>
</organism>
<reference evidence="1" key="1">
    <citation type="submission" date="2018-05" db="EMBL/GenBank/DDBJ databases">
        <authorList>
            <person name="Lanie J.A."/>
            <person name="Ng W.-L."/>
            <person name="Kazmierczak K.M."/>
            <person name="Andrzejewski T.M."/>
            <person name="Davidsen T.M."/>
            <person name="Wayne K.J."/>
            <person name="Tettelin H."/>
            <person name="Glass J.I."/>
            <person name="Rusch D."/>
            <person name="Podicherti R."/>
            <person name="Tsui H.-C.T."/>
            <person name="Winkler M.E."/>
        </authorList>
    </citation>
    <scope>NUCLEOTIDE SEQUENCE</scope>
</reference>
<evidence type="ECO:0000313" key="1">
    <source>
        <dbReference type="EMBL" id="SVD22481.1"/>
    </source>
</evidence>
<accession>A0A382TLY6</accession>
<feature type="non-terminal residue" evidence="1">
    <location>
        <position position="37"/>
    </location>
</feature>
<dbReference type="EMBL" id="UINC01137250">
    <property type="protein sequence ID" value="SVD22481.1"/>
    <property type="molecule type" value="Genomic_DNA"/>
</dbReference>
<proteinExistence type="predicted"/>